<proteinExistence type="predicted"/>
<comment type="caution">
    <text evidence="2">The sequence shown here is derived from an EMBL/GenBank/DDBJ whole genome shotgun (WGS) entry which is preliminary data.</text>
</comment>
<sequence length="208" mass="23064">MPAFLLVATLAVIVWSGWSPTDRGDWLLENALVAVAIPLFVFGYRRLRFSSLSYVALFAFLCLHEVGAHYTYSLVPYPQWLSSMLDGPAGGSRNHYDRMLHFAYGFLVMPAVLELFARRAAPRGLWRWIFPVSFVMSHSMLYELVEWGAALLFGGDLGQAYLGTQGDVWDAQKDMLMATLGSIAATCLLATAHRRGLPAGPANESSER</sequence>
<dbReference type="PIRSF" id="PIRSF020606">
    <property type="entry name" value="UCP020606"/>
    <property type="match status" value="1"/>
</dbReference>
<dbReference type="InterPro" id="IPR058534">
    <property type="entry name" value="YjdF"/>
</dbReference>
<feature type="transmembrane region" description="Helical" evidence="1">
    <location>
        <begin position="99"/>
        <end position="117"/>
    </location>
</feature>
<keyword evidence="3" id="KW-1185">Reference proteome</keyword>
<reference evidence="2 3" key="1">
    <citation type="journal article" date="2006" name="Int. J. Syst. Evol. Microbiol.">
        <title>Dyella yeojuensis sp. nov., isolated from greenhouse soil in Korea.</title>
        <authorList>
            <person name="Kim B.Y."/>
            <person name="Weon H.Y."/>
            <person name="Lee K.H."/>
            <person name="Seok S.J."/>
            <person name="Kwon S.W."/>
            <person name="Go S.J."/>
            <person name="Stackebrandt E."/>
        </authorList>
    </citation>
    <scope>NUCLEOTIDE SEQUENCE [LARGE SCALE GENOMIC DNA]</scope>
    <source>
        <strain evidence="2 3">DSM 17673</strain>
    </source>
</reference>
<gene>
    <name evidence="2" type="ORF">HBF32_03955</name>
</gene>
<dbReference type="Proteomes" id="UP000518878">
    <property type="component" value="Unassembled WGS sequence"/>
</dbReference>
<name>A0A7X5QSJ0_9GAMM</name>
<dbReference type="EMBL" id="JAAQTL010000001">
    <property type="protein sequence ID" value="NID14618.1"/>
    <property type="molecule type" value="Genomic_DNA"/>
</dbReference>
<evidence type="ECO:0000256" key="1">
    <source>
        <dbReference type="SAM" id="Phobius"/>
    </source>
</evidence>
<evidence type="ECO:0000313" key="3">
    <source>
        <dbReference type="Proteomes" id="UP000518878"/>
    </source>
</evidence>
<feature type="transmembrane region" description="Helical" evidence="1">
    <location>
        <begin position="51"/>
        <end position="72"/>
    </location>
</feature>
<dbReference type="InterPro" id="IPR014509">
    <property type="entry name" value="YjdF-like"/>
</dbReference>
<keyword evidence="1" id="KW-0812">Transmembrane</keyword>
<dbReference type="AlphaFoldDB" id="A0A7X5QSJ0"/>
<feature type="transmembrane region" description="Helical" evidence="1">
    <location>
        <begin position="26"/>
        <end position="44"/>
    </location>
</feature>
<protein>
    <submittedName>
        <fullName evidence="2">DUF2238 domain-containing protein</fullName>
    </submittedName>
</protein>
<accession>A0A7X5QSJ0</accession>
<keyword evidence="1" id="KW-0472">Membrane</keyword>
<organism evidence="2 3">
    <name type="scientific">Luteibacter yeojuensis</name>
    <dbReference type="NCBI Taxonomy" id="345309"/>
    <lineage>
        <taxon>Bacteria</taxon>
        <taxon>Pseudomonadati</taxon>
        <taxon>Pseudomonadota</taxon>
        <taxon>Gammaproteobacteria</taxon>
        <taxon>Lysobacterales</taxon>
        <taxon>Rhodanobacteraceae</taxon>
        <taxon>Luteibacter</taxon>
    </lineage>
</organism>
<keyword evidence="1" id="KW-1133">Transmembrane helix</keyword>
<dbReference type="Pfam" id="PF09997">
    <property type="entry name" value="DUF2238"/>
    <property type="match status" value="1"/>
</dbReference>
<evidence type="ECO:0000313" key="2">
    <source>
        <dbReference type="EMBL" id="NID14618.1"/>
    </source>
</evidence>